<dbReference type="PANTHER" id="PTHR31424">
    <property type="entry name" value="PROTEIN CBG23806"/>
    <property type="match status" value="1"/>
</dbReference>
<accession>A0AAV4GIG0</accession>
<protein>
    <submittedName>
        <fullName evidence="1">Amine oxidase</fullName>
    </submittedName>
</protein>
<name>A0AAV4GIG0_9GAST</name>
<gene>
    <name evidence="1" type="ORF">ElyMa_000687000</name>
</gene>
<reference evidence="1 2" key="1">
    <citation type="journal article" date="2021" name="Elife">
        <title>Chloroplast acquisition without the gene transfer in kleptoplastic sea slugs, Plakobranchus ocellatus.</title>
        <authorList>
            <person name="Maeda T."/>
            <person name="Takahashi S."/>
            <person name="Yoshida T."/>
            <person name="Shimamura S."/>
            <person name="Takaki Y."/>
            <person name="Nagai Y."/>
            <person name="Toyoda A."/>
            <person name="Suzuki Y."/>
            <person name="Arimoto A."/>
            <person name="Ishii H."/>
            <person name="Satoh N."/>
            <person name="Nishiyama T."/>
            <person name="Hasebe M."/>
            <person name="Maruyama T."/>
            <person name="Minagawa J."/>
            <person name="Obokata J."/>
            <person name="Shigenobu S."/>
        </authorList>
    </citation>
    <scope>NUCLEOTIDE SEQUENCE [LARGE SCALE GENOMIC DNA]</scope>
</reference>
<dbReference type="Pfam" id="PF06918">
    <property type="entry name" value="DUF1280"/>
    <property type="match status" value="1"/>
</dbReference>
<dbReference type="InterPro" id="IPR009689">
    <property type="entry name" value="DUF1280"/>
</dbReference>
<comment type="caution">
    <text evidence="1">The sequence shown here is derived from an EMBL/GenBank/DDBJ whole genome shotgun (WGS) entry which is preliminary data.</text>
</comment>
<sequence>METISNVRMQVSMTDKMWVECDTSVSVDDCAVFKQYLNSTFGACVSKEKQKETVAPVVAPSMNTPTGNADRHLTQTNYANATVSYTSDTNTQLNTSTATTYADFDQDMEDDNDLPPHTPVATICERMHTPSPLHKQAVRESTTQVTPHRTKPSLVDCASSPIFKQDYLPKPSPDIATPLTETEERQHTNFITRKLAQSKTNIITCKTGGQPISVMKITSNRKSTAKASASTKRKRSQEIETAREMVAGTSKQALHTQQTDELNRLSKPVRREVFKDTGLECTVHIDEQKSLAMKVNVGLTYSQQRGMRHVLKGCGVTIANERAERKAASELIGNDVTVTEMLFTTDEDVVEKPMVRLTNISEKLTKLLESQRESLTWHDGAIPENEVWVKVGGDHGQGSMKFNLAIVNTKNPNSRDNVLIGMANIKDSSENMEIFFEPVRKQLDEVTKLVWDGKTIKLFLFGDYDFLCKMYGIAGANGSYPCLWCLTFKVRNQREHYHASLMTISVS</sequence>
<keyword evidence="2" id="KW-1185">Reference proteome</keyword>
<evidence type="ECO:0000313" key="1">
    <source>
        <dbReference type="EMBL" id="GFR85064.1"/>
    </source>
</evidence>
<evidence type="ECO:0000313" key="2">
    <source>
        <dbReference type="Proteomes" id="UP000762676"/>
    </source>
</evidence>
<proteinExistence type="predicted"/>
<dbReference type="Proteomes" id="UP000762676">
    <property type="component" value="Unassembled WGS sequence"/>
</dbReference>
<organism evidence="1 2">
    <name type="scientific">Elysia marginata</name>
    <dbReference type="NCBI Taxonomy" id="1093978"/>
    <lineage>
        <taxon>Eukaryota</taxon>
        <taxon>Metazoa</taxon>
        <taxon>Spiralia</taxon>
        <taxon>Lophotrochozoa</taxon>
        <taxon>Mollusca</taxon>
        <taxon>Gastropoda</taxon>
        <taxon>Heterobranchia</taxon>
        <taxon>Euthyneura</taxon>
        <taxon>Panpulmonata</taxon>
        <taxon>Sacoglossa</taxon>
        <taxon>Placobranchoidea</taxon>
        <taxon>Plakobranchidae</taxon>
        <taxon>Elysia</taxon>
    </lineage>
</organism>
<dbReference type="EMBL" id="BMAT01001412">
    <property type="protein sequence ID" value="GFR85064.1"/>
    <property type="molecule type" value="Genomic_DNA"/>
</dbReference>
<dbReference type="AlphaFoldDB" id="A0AAV4GIG0"/>
<dbReference type="PANTHER" id="PTHR31424:SF6">
    <property type="match status" value="1"/>
</dbReference>